<name>A0A931NEZ7_9BURK</name>
<dbReference type="GO" id="GO:0003887">
    <property type="term" value="F:DNA-directed DNA polymerase activity"/>
    <property type="evidence" value="ECO:0007669"/>
    <property type="project" value="InterPro"/>
</dbReference>
<dbReference type="GO" id="GO:0003677">
    <property type="term" value="F:DNA binding"/>
    <property type="evidence" value="ECO:0007669"/>
    <property type="project" value="InterPro"/>
</dbReference>
<dbReference type="Pfam" id="PF04364">
    <property type="entry name" value="DNA_pol3_chi"/>
    <property type="match status" value="1"/>
</dbReference>
<dbReference type="SUPFAM" id="SSF102400">
    <property type="entry name" value="DNA polymerase III chi subunit"/>
    <property type="match status" value="1"/>
</dbReference>
<gene>
    <name evidence="1" type="ORF">I7X43_12915</name>
</gene>
<dbReference type="PANTHER" id="PTHR38767:SF1">
    <property type="entry name" value="DNA POLYMERASE III SUBUNIT CHI"/>
    <property type="match status" value="1"/>
</dbReference>
<dbReference type="EMBL" id="JAEDAL010000007">
    <property type="protein sequence ID" value="MBH9553745.1"/>
    <property type="molecule type" value="Genomic_DNA"/>
</dbReference>
<dbReference type="PANTHER" id="PTHR38767">
    <property type="entry name" value="DNA POLYMERASE III SUBUNIT CHI"/>
    <property type="match status" value="1"/>
</dbReference>
<protein>
    <submittedName>
        <fullName evidence="1">DNA polymerase III subunit chi</fullName>
    </submittedName>
</protein>
<accession>A0A931NEZ7</accession>
<evidence type="ECO:0000313" key="2">
    <source>
        <dbReference type="Proteomes" id="UP000620139"/>
    </source>
</evidence>
<dbReference type="GO" id="GO:0032298">
    <property type="term" value="P:positive regulation of DNA-templated DNA replication initiation"/>
    <property type="evidence" value="ECO:0007669"/>
    <property type="project" value="TreeGrafter"/>
</dbReference>
<evidence type="ECO:0000313" key="1">
    <source>
        <dbReference type="EMBL" id="MBH9553745.1"/>
    </source>
</evidence>
<proteinExistence type="predicted"/>
<organism evidence="1 2">
    <name type="scientific">Inhella gelatinilytica</name>
    <dbReference type="NCBI Taxonomy" id="2795030"/>
    <lineage>
        <taxon>Bacteria</taxon>
        <taxon>Pseudomonadati</taxon>
        <taxon>Pseudomonadota</taxon>
        <taxon>Betaproteobacteria</taxon>
        <taxon>Burkholderiales</taxon>
        <taxon>Sphaerotilaceae</taxon>
        <taxon>Inhella</taxon>
    </lineage>
</organism>
<dbReference type="AlphaFoldDB" id="A0A931NEZ7"/>
<dbReference type="InterPro" id="IPR007459">
    <property type="entry name" value="DNA_pol3_chi"/>
</dbReference>
<dbReference type="RefSeq" id="WP_198101369.1">
    <property type="nucleotide sequence ID" value="NZ_JAEDAL010000007.1"/>
</dbReference>
<keyword evidence="2" id="KW-1185">Reference proteome</keyword>
<sequence length="140" mass="15252">MADALEVRFYTGCADPVDVALRLARKCQQRGWRTLVVGPQSALKSLSARLWALDGFWAHAGPGEASLQRRSPLVLDVEPGPAEGFTALIHLGAEVVLAPTGVRQVFEVVGEDSEAREAGRARFRHYRTQGLTPEHHEVAA</sequence>
<comment type="caution">
    <text evidence="1">The sequence shown here is derived from an EMBL/GenBank/DDBJ whole genome shotgun (WGS) entry which is preliminary data.</text>
</comment>
<dbReference type="Gene3D" id="3.40.50.10110">
    <property type="entry name" value="DNA polymerase III subunit chi"/>
    <property type="match status" value="1"/>
</dbReference>
<dbReference type="InterPro" id="IPR036768">
    <property type="entry name" value="PolIII_chi_sf"/>
</dbReference>
<dbReference type="Proteomes" id="UP000620139">
    <property type="component" value="Unassembled WGS sequence"/>
</dbReference>
<dbReference type="GO" id="GO:0006260">
    <property type="term" value="P:DNA replication"/>
    <property type="evidence" value="ECO:0007669"/>
    <property type="project" value="InterPro"/>
</dbReference>
<reference evidence="1" key="1">
    <citation type="submission" date="2020-12" db="EMBL/GenBank/DDBJ databases">
        <title>The genome sequence of Inhella sp. 4Y17.</title>
        <authorList>
            <person name="Liu Y."/>
        </authorList>
    </citation>
    <scope>NUCLEOTIDE SEQUENCE</scope>
    <source>
        <strain evidence="1">4Y10</strain>
    </source>
</reference>